<dbReference type="Proteomes" id="UP000092382">
    <property type="component" value="Unassembled WGS sequence"/>
</dbReference>
<organism evidence="2 3">
    <name type="scientific">Aphanizomenon flos-aquae LD13</name>
    <dbReference type="NCBI Taxonomy" id="1710894"/>
    <lineage>
        <taxon>Bacteria</taxon>
        <taxon>Bacillati</taxon>
        <taxon>Cyanobacteriota</taxon>
        <taxon>Cyanophyceae</taxon>
        <taxon>Nostocales</taxon>
        <taxon>Aphanizomenonaceae</taxon>
        <taxon>Aphanizomenon</taxon>
    </lineage>
</organism>
<dbReference type="AlphaFoldDB" id="A0A1B7VW81"/>
<dbReference type="STRING" id="1803587.GCA_001593825_00344"/>
<comment type="caution">
    <text evidence="2">The sequence shown here is derived from an EMBL/GenBank/DDBJ whole genome shotgun (WGS) entry which is preliminary data.</text>
</comment>
<reference evidence="2 3" key="1">
    <citation type="submission" date="2015-09" db="EMBL/GenBank/DDBJ databases">
        <title>Whole genome shotgun sequence assembly of Aphanizomenon flos-aquae UKL13.</title>
        <authorList>
            <person name="Driscoll C."/>
        </authorList>
    </citation>
    <scope>NUCLEOTIDE SEQUENCE [LARGE SCALE GENOMIC DNA]</scope>
    <source>
        <strain evidence="2">MDT13</strain>
    </source>
</reference>
<accession>A0A1B7VW81</accession>
<name>A0A1B7VW81_APHFL</name>
<evidence type="ECO:0000313" key="2">
    <source>
        <dbReference type="EMBL" id="OBQ25228.1"/>
    </source>
</evidence>
<evidence type="ECO:0000256" key="1">
    <source>
        <dbReference type="SAM" id="Coils"/>
    </source>
</evidence>
<evidence type="ECO:0000313" key="3">
    <source>
        <dbReference type="Proteomes" id="UP000092382"/>
    </source>
</evidence>
<sequence length="118" mass="13683">MKTVINRSISVAKISTMPRPKSDASSQLDLYKMVTEKQRIQRDMSSIKEKMGLLQQRLDILNEQIEATEKTIHKFRQPHSNTSQNIARSSIFVESNQNIARSSIFVESNNYQTFEVEY</sequence>
<feature type="coiled-coil region" evidence="1">
    <location>
        <begin position="37"/>
        <end position="71"/>
    </location>
</feature>
<gene>
    <name evidence="2" type="ORF">AN481_11400</name>
</gene>
<proteinExistence type="predicted"/>
<dbReference type="PATRIC" id="fig|1710894.3.peg.4394"/>
<dbReference type="EMBL" id="LJOY01000034">
    <property type="protein sequence ID" value="OBQ25228.1"/>
    <property type="molecule type" value="Genomic_DNA"/>
</dbReference>
<protein>
    <submittedName>
        <fullName evidence="2">Gas vesicle protein</fullName>
    </submittedName>
</protein>
<keyword evidence="1" id="KW-0175">Coiled coil</keyword>